<dbReference type="Proteomes" id="UP001595377">
    <property type="component" value="Unassembled WGS sequence"/>
</dbReference>
<evidence type="ECO:0000313" key="1">
    <source>
        <dbReference type="EMBL" id="MFC3071968.1"/>
    </source>
</evidence>
<name>A0ABV7DBI2_9HYPH</name>
<proteinExistence type="predicted"/>
<dbReference type="RefSeq" id="WP_257315924.1">
    <property type="nucleotide sequence ID" value="NZ_JANFDG010000015.1"/>
</dbReference>
<evidence type="ECO:0000313" key="2">
    <source>
        <dbReference type="Proteomes" id="UP001595377"/>
    </source>
</evidence>
<evidence type="ECO:0008006" key="3">
    <source>
        <dbReference type="Google" id="ProtNLM"/>
    </source>
</evidence>
<organism evidence="1 2">
    <name type="scientific">Shinella pollutisoli</name>
    <dbReference type="NCBI Taxonomy" id="2250594"/>
    <lineage>
        <taxon>Bacteria</taxon>
        <taxon>Pseudomonadati</taxon>
        <taxon>Pseudomonadota</taxon>
        <taxon>Alphaproteobacteria</taxon>
        <taxon>Hyphomicrobiales</taxon>
        <taxon>Rhizobiaceae</taxon>
        <taxon>Shinella</taxon>
    </lineage>
</organism>
<protein>
    <recommendedName>
        <fullName evidence="3">DUF1127 domain-containing protein</fullName>
    </recommendedName>
</protein>
<reference evidence="2" key="1">
    <citation type="journal article" date="2019" name="Int. J. Syst. Evol. Microbiol.">
        <title>The Global Catalogue of Microorganisms (GCM) 10K type strain sequencing project: providing services to taxonomists for standard genome sequencing and annotation.</title>
        <authorList>
            <consortium name="The Broad Institute Genomics Platform"/>
            <consortium name="The Broad Institute Genome Sequencing Center for Infectious Disease"/>
            <person name="Wu L."/>
            <person name="Ma J."/>
        </authorList>
    </citation>
    <scope>NUCLEOTIDE SEQUENCE [LARGE SCALE GENOMIC DNA]</scope>
    <source>
        <strain evidence="2">KCTC 52677</strain>
    </source>
</reference>
<dbReference type="EMBL" id="JBHRSP010000003">
    <property type="protein sequence ID" value="MFC3071968.1"/>
    <property type="molecule type" value="Genomic_DNA"/>
</dbReference>
<comment type="caution">
    <text evidence="1">The sequence shown here is derived from an EMBL/GenBank/DDBJ whole genome shotgun (WGS) entry which is preliminary data.</text>
</comment>
<keyword evidence="2" id="KW-1185">Reference proteome</keyword>
<sequence length="50" mass="5744">MSAAALPLLRGLSGRIAAAWRNHRALRELESLSYDMRKDIGFRSTDTRRR</sequence>
<accession>A0ABV7DBI2</accession>
<gene>
    <name evidence="1" type="ORF">ACFOHH_02500</name>
</gene>